<dbReference type="AlphaFoldDB" id="A0A2K3QXP3"/>
<dbReference type="RefSeq" id="WP_029486440.1">
    <property type="nucleotide sequence ID" value="NZ_BTSN01000001.1"/>
</dbReference>
<dbReference type="Proteomes" id="UP001241571">
    <property type="component" value="Unassembled WGS sequence"/>
</dbReference>
<reference evidence="6 7" key="1">
    <citation type="submission" date="2020-03" db="EMBL/GenBank/DDBJ databases">
        <title>Characterization of ganglioside-mimicking enterococci.</title>
        <authorList>
            <person name="Patry R.T."/>
            <person name="Nothaft H."/>
            <person name="Bridger R."/>
            <person name="Shajahan A."/>
            <person name="Huynh S."/>
            <person name="Sanchez S."/>
            <person name="Azadi P."/>
            <person name="Cooper K."/>
            <person name="Miller W.G."/>
            <person name="Parker C.T."/>
            <person name="Wells L."/>
            <person name="Szymanski C.M."/>
        </authorList>
    </citation>
    <scope>NUCLEOTIDE SEQUENCE [LARGE SCALE GENOMIC DNA]</scope>
    <source>
        <strain evidence="6 7">EGM181</strain>
    </source>
</reference>
<dbReference type="GeneID" id="93225112"/>
<gene>
    <name evidence="6" type="ORF">EGM181_14195</name>
    <name evidence="3" type="ORF">HWH42_02555</name>
    <name evidence="5" type="ORF">P7E30_03295</name>
    <name evidence="4" type="ORF">QRX88_00650</name>
</gene>
<sequence>MFTVTTETIADKRIREVKGAIFNEQVISINIVKDTISGIKGIFGGKSTTYSNEYSSGRKLALLELESQARSLSANAIINTRVSYNQFVNSDIMLIVVTASGTAVVVEE</sequence>
<evidence type="ECO:0000313" key="10">
    <source>
        <dbReference type="Proteomes" id="UP001241571"/>
    </source>
</evidence>
<reference evidence="5" key="3">
    <citation type="submission" date="2023-03" db="EMBL/GenBank/DDBJ databases">
        <authorList>
            <person name="Shen W."/>
            <person name="Cai J."/>
        </authorList>
    </citation>
    <scope>NUCLEOTIDE SEQUENCE</scope>
    <source>
        <strain evidence="5">K69-2</strain>
    </source>
</reference>
<dbReference type="EMBL" id="JABXJK010000009">
    <property type="protein sequence ID" value="MBA0971489.1"/>
    <property type="molecule type" value="Genomic_DNA"/>
</dbReference>
<proteinExistence type="inferred from homology"/>
<accession>A0A2K3QXP3</accession>
<evidence type="ECO:0000313" key="3">
    <source>
        <dbReference type="EMBL" id="MBA0971489.1"/>
    </source>
</evidence>
<dbReference type="HAMAP" id="MF_00338">
    <property type="entry name" value="UPF0145"/>
    <property type="match status" value="1"/>
</dbReference>
<evidence type="ECO:0000256" key="1">
    <source>
        <dbReference type="ARBA" id="ARBA00010751"/>
    </source>
</evidence>
<comment type="similarity">
    <text evidence="1 2">Belongs to the UPF0145 family.</text>
</comment>
<dbReference type="Proteomes" id="UP000571857">
    <property type="component" value="Unassembled WGS sequence"/>
</dbReference>
<dbReference type="Pfam" id="PF01906">
    <property type="entry name" value="YbjQ_1"/>
    <property type="match status" value="1"/>
</dbReference>
<dbReference type="Proteomes" id="UP000516696">
    <property type="component" value="Chromosome"/>
</dbReference>
<dbReference type="EMBL" id="JASUBT010000001">
    <property type="protein sequence ID" value="MDL4934219.1"/>
    <property type="molecule type" value="Genomic_DNA"/>
</dbReference>
<dbReference type="Gene3D" id="3.30.110.70">
    <property type="entry name" value="Hypothetical protein apc22750. Chain B"/>
    <property type="match status" value="1"/>
</dbReference>
<evidence type="ECO:0000313" key="6">
    <source>
        <dbReference type="EMBL" id="QOG28325.1"/>
    </source>
</evidence>
<dbReference type="SUPFAM" id="SSF117782">
    <property type="entry name" value="YbjQ-like"/>
    <property type="match status" value="1"/>
</dbReference>
<dbReference type="InterPro" id="IPR002765">
    <property type="entry name" value="UPF0145_YbjQ-like"/>
</dbReference>
<evidence type="ECO:0000313" key="5">
    <source>
        <dbReference type="EMBL" id="MDT2689233.1"/>
    </source>
</evidence>
<dbReference type="PANTHER" id="PTHR34068">
    <property type="entry name" value="UPF0145 PROTEIN YBJQ"/>
    <property type="match status" value="1"/>
</dbReference>
<reference evidence="4 10" key="4">
    <citation type="submission" date="2023-06" db="EMBL/GenBank/DDBJ databases">
        <title>Acute promotion of culturable opportunistic pathogens and persistent increase of antibiotic resistance following antibiotic exposure in mouse gut microbiota.</title>
        <authorList>
            <person name="Li L."/>
            <person name="Wang B."/>
            <person name="Sun Y."/>
            <person name="Wang M."/>
            <person name="Xu H."/>
        </authorList>
    </citation>
    <scope>NUCLEOTIDE SEQUENCE [LARGE SCALE GENOMIC DNA]</scope>
    <source>
        <strain evidence="4 10">CRI2_2</strain>
    </source>
</reference>
<dbReference type="EMBL" id="JARPZN010000001">
    <property type="protein sequence ID" value="MDT2689233.1"/>
    <property type="molecule type" value="Genomic_DNA"/>
</dbReference>
<evidence type="ECO:0000313" key="9">
    <source>
        <dbReference type="Proteomes" id="UP001183682"/>
    </source>
</evidence>
<evidence type="ECO:0000313" key="8">
    <source>
        <dbReference type="Proteomes" id="UP000571857"/>
    </source>
</evidence>
<dbReference type="InterPro" id="IPR035439">
    <property type="entry name" value="UPF0145_dom_sf"/>
</dbReference>
<dbReference type="Proteomes" id="UP001183682">
    <property type="component" value="Unassembled WGS sequence"/>
</dbReference>
<name>A0A2K3QXP3_ENTGA</name>
<organism evidence="5 9">
    <name type="scientific">Enterococcus gallinarum</name>
    <dbReference type="NCBI Taxonomy" id="1353"/>
    <lineage>
        <taxon>Bacteria</taxon>
        <taxon>Bacillati</taxon>
        <taxon>Bacillota</taxon>
        <taxon>Bacilli</taxon>
        <taxon>Lactobacillales</taxon>
        <taxon>Enterococcaceae</taxon>
        <taxon>Enterococcus</taxon>
    </lineage>
</organism>
<evidence type="ECO:0000313" key="7">
    <source>
        <dbReference type="Proteomes" id="UP000516696"/>
    </source>
</evidence>
<protein>
    <recommendedName>
        <fullName evidence="2">UPF0145 protein EGM181_14195</fullName>
    </recommendedName>
</protein>
<dbReference type="EMBL" id="CP050485">
    <property type="protein sequence ID" value="QOG28325.1"/>
    <property type="molecule type" value="Genomic_DNA"/>
</dbReference>
<evidence type="ECO:0000313" key="4">
    <source>
        <dbReference type="EMBL" id="MDL4934219.1"/>
    </source>
</evidence>
<evidence type="ECO:0000256" key="2">
    <source>
        <dbReference type="HAMAP-Rule" id="MF_00338"/>
    </source>
</evidence>
<dbReference type="PANTHER" id="PTHR34068:SF1">
    <property type="entry name" value="UPF0145 PROTEIN YBJQ"/>
    <property type="match status" value="1"/>
</dbReference>
<reference evidence="3 8" key="2">
    <citation type="submission" date="2020-06" db="EMBL/GenBank/DDBJ databases">
        <title>Crossreactivity between MHC class I-restricted antigens from cancer cells and an enterococcal bacteriophage.</title>
        <authorList>
            <person name="Fluckiger A."/>
            <person name="Daillere R."/>
            <person name="Sassi M."/>
            <person name="Cattoir V."/>
            <person name="Kroemer G."/>
            <person name="Zitvogel L."/>
        </authorList>
    </citation>
    <scope>NUCLEOTIDE SEQUENCE [LARGE SCALE GENOMIC DNA]</scope>
    <source>
        <strain evidence="3 8">EG4</strain>
    </source>
</reference>